<dbReference type="EMBL" id="ML119056">
    <property type="protein sequence ID" value="ROT37799.1"/>
    <property type="molecule type" value="Genomic_DNA"/>
</dbReference>
<dbReference type="GeneID" id="39576615"/>
<keyword evidence="5" id="KW-0677">Repeat</keyword>
<dbReference type="PROSITE" id="PS50082">
    <property type="entry name" value="WD_REPEATS_2"/>
    <property type="match status" value="1"/>
</dbReference>
<gene>
    <name evidence="11" type="ORF">SODALDRAFT_278928</name>
</gene>
<dbReference type="Pfam" id="PF00400">
    <property type="entry name" value="WD40"/>
    <property type="match status" value="2"/>
</dbReference>
<comment type="function">
    <text evidence="1 9">DNA-binding protein that binds to both single- and double-stranded DNA. Binds preferentially to UV-damaged DNA. May be involved in DNA-metabolic processes.</text>
</comment>
<evidence type="ECO:0000256" key="9">
    <source>
        <dbReference type="RuleBase" id="RU365004"/>
    </source>
</evidence>
<keyword evidence="4 8" id="KW-0853">WD repeat</keyword>
<accession>A0A3N2PTE5</accession>
<dbReference type="FunFam" id="2.130.10.10:FF:000562">
    <property type="entry name" value="DNA damage-binding protein CMR1"/>
    <property type="match status" value="1"/>
</dbReference>
<evidence type="ECO:0000256" key="4">
    <source>
        <dbReference type="ARBA" id="ARBA00022574"/>
    </source>
</evidence>
<evidence type="ECO:0000256" key="7">
    <source>
        <dbReference type="ARBA" id="ARBA00023125"/>
    </source>
</evidence>
<proteinExistence type="inferred from homology"/>
<keyword evidence="12" id="KW-1185">Reference proteome</keyword>
<sequence length="572" mass="62403">MPVTRRASSRHQVNGVKVEEHDTEQDVPASPANETTTDNVEANTKKTARGGLSAFERRRLENIAANQALLKDLSVTASKILPRAKATPSAASSGRTPRSAAASRKREAPVKRESPMPTRRSSRVAGLQADLDDGKRKLDQAVAVASPSDRTKKMRISGDLNLGDTLVEGKKWSSGMDGLQGLKGLSHGAQPGLRTFTDDDVKNTTDGDLKALRLRMNGLTLYEKWVPNDIKITPQRVYSLAFHPTQDKPVIFAGDKEGAVGVFDASQEGPEPPADEDEDWDPPNPVIGAFKLHTKTATSFVFSPADANAVFTSSYDSTIRKLDLDKGVSVQIFAPADLNEDMSMSAMDMPTNDPNILFFSTLDGCIGKHDIRTPSSEHEVWSLCDNKIGGFSLHPAHPHLVATASLDRTLKIWDLRKMSGREGSRHPALLGEHRSRLSVSHAAWSGAGHVATSSYDDTIKIYDFGSRAGGWSPGHEIDEDEMEPAHVVRHNNQTGRWVTILKPKWQMRPRDGIQKFVIGNMNRFVDVFAADGEQLAQLDGDGITAVPAVAQFHPTMDWVAGGNNSGKLTLWM</sequence>
<dbReference type="PANTHER" id="PTHR14773">
    <property type="entry name" value="WD REPEAT-CONTAINING PROTEIN 76"/>
    <property type="match status" value="1"/>
</dbReference>
<protein>
    <recommendedName>
        <fullName evidence="3 9">DNA damage-binding protein CMR1</fullName>
    </recommendedName>
</protein>
<feature type="compositionally biased region" description="Basic and acidic residues" evidence="10">
    <location>
        <begin position="104"/>
        <end position="114"/>
    </location>
</feature>
<keyword evidence="7 9" id="KW-0238">DNA-binding</keyword>
<dbReference type="GO" id="GO:0003677">
    <property type="term" value="F:DNA binding"/>
    <property type="evidence" value="ECO:0007669"/>
    <property type="project" value="UniProtKB-UniRule"/>
</dbReference>
<dbReference type="RefSeq" id="XP_028465605.1">
    <property type="nucleotide sequence ID" value="XM_028608137.1"/>
</dbReference>
<reference evidence="11 12" key="1">
    <citation type="journal article" date="2018" name="Mol. Ecol.">
        <title>The obligate alkalophilic soda-lake fungus Sodiomyces alkalinus has shifted to a protein diet.</title>
        <authorList>
            <person name="Grum-Grzhimaylo A.A."/>
            <person name="Falkoski D.L."/>
            <person name="van den Heuvel J."/>
            <person name="Valero-Jimenez C.A."/>
            <person name="Min B."/>
            <person name="Choi I.G."/>
            <person name="Lipzen A."/>
            <person name="Daum C.G."/>
            <person name="Aanen D.K."/>
            <person name="Tsang A."/>
            <person name="Henrissat B."/>
            <person name="Bilanenko E.N."/>
            <person name="de Vries R.P."/>
            <person name="van Kan J.A.L."/>
            <person name="Grigoriev I.V."/>
            <person name="Debets A.J.M."/>
        </authorList>
    </citation>
    <scope>NUCLEOTIDE SEQUENCE [LARGE SCALE GENOMIC DNA]</scope>
    <source>
        <strain evidence="11 12">F11</strain>
    </source>
</reference>
<evidence type="ECO:0000256" key="5">
    <source>
        <dbReference type="ARBA" id="ARBA00022737"/>
    </source>
</evidence>
<feature type="region of interest" description="Disordered" evidence="10">
    <location>
        <begin position="263"/>
        <end position="282"/>
    </location>
</feature>
<feature type="compositionally biased region" description="Polar residues" evidence="10">
    <location>
        <begin position="32"/>
        <end position="42"/>
    </location>
</feature>
<evidence type="ECO:0000256" key="6">
    <source>
        <dbReference type="ARBA" id="ARBA00022763"/>
    </source>
</evidence>
<evidence type="ECO:0000256" key="10">
    <source>
        <dbReference type="SAM" id="MobiDB-lite"/>
    </source>
</evidence>
<feature type="region of interest" description="Disordered" evidence="10">
    <location>
        <begin position="83"/>
        <end position="132"/>
    </location>
</feature>
<name>A0A3N2PTE5_SODAK</name>
<dbReference type="PANTHER" id="PTHR14773:SF0">
    <property type="entry name" value="WD REPEAT-CONTAINING PROTEIN 76"/>
    <property type="match status" value="1"/>
</dbReference>
<dbReference type="AlphaFoldDB" id="A0A3N2PTE5"/>
<dbReference type="GO" id="GO:0005634">
    <property type="term" value="C:nucleus"/>
    <property type="evidence" value="ECO:0007669"/>
    <property type="project" value="TreeGrafter"/>
</dbReference>
<comment type="similarity">
    <text evidence="2 9">Belongs to the WD repeat DDB2/WDR76 family.</text>
</comment>
<dbReference type="Gene3D" id="2.130.10.10">
    <property type="entry name" value="YVTN repeat-like/Quinoprotein amine dehydrogenase"/>
    <property type="match status" value="1"/>
</dbReference>
<keyword evidence="6 9" id="KW-0227">DNA damage</keyword>
<dbReference type="InterPro" id="IPR036322">
    <property type="entry name" value="WD40_repeat_dom_sf"/>
</dbReference>
<evidence type="ECO:0000256" key="2">
    <source>
        <dbReference type="ARBA" id="ARBA00005434"/>
    </source>
</evidence>
<dbReference type="InterPro" id="IPR001680">
    <property type="entry name" value="WD40_rpt"/>
</dbReference>
<evidence type="ECO:0000313" key="11">
    <source>
        <dbReference type="EMBL" id="ROT37799.1"/>
    </source>
</evidence>
<evidence type="ECO:0000256" key="3">
    <source>
        <dbReference type="ARBA" id="ARBA00021132"/>
    </source>
</evidence>
<dbReference type="InterPro" id="IPR050853">
    <property type="entry name" value="WD_repeat_DNA-damage-binding"/>
</dbReference>
<evidence type="ECO:0000313" key="12">
    <source>
        <dbReference type="Proteomes" id="UP000272025"/>
    </source>
</evidence>
<dbReference type="SUPFAM" id="SSF50978">
    <property type="entry name" value="WD40 repeat-like"/>
    <property type="match status" value="1"/>
</dbReference>
<evidence type="ECO:0000256" key="8">
    <source>
        <dbReference type="PROSITE-ProRule" id="PRU00221"/>
    </source>
</evidence>
<organism evidence="11 12">
    <name type="scientific">Sodiomyces alkalinus (strain CBS 110278 / VKM F-3762 / F11)</name>
    <name type="common">Alkaliphilic filamentous fungus</name>
    <dbReference type="NCBI Taxonomy" id="1314773"/>
    <lineage>
        <taxon>Eukaryota</taxon>
        <taxon>Fungi</taxon>
        <taxon>Dikarya</taxon>
        <taxon>Ascomycota</taxon>
        <taxon>Pezizomycotina</taxon>
        <taxon>Sordariomycetes</taxon>
        <taxon>Hypocreomycetidae</taxon>
        <taxon>Glomerellales</taxon>
        <taxon>Plectosphaerellaceae</taxon>
        <taxon>Sodiomyces</taxon>
    </lineage>
</organism>
<dbReference type="Proteomes" id="UP000272025">
    <property type="component" value="Unassembled WGS sequence"/>
</dbReference>
<dbReference type="GO" id="GO:0006974">
    <property type="term" value="P:DNA damage response"/>
    <property type="evidence" value="ECO:0007669"/>
    <property type="project" value="UniProtKB-KW"/>
</dbReference>
<dbReference type="OrthoDB" id="9890280at2759"/>
<feature type="repeat" description="WD" evidence="8">
    <location>
        <begin position="400"/>
        <end position="416"/>
    </location>
</feature>
<dbReference type="GO" id="GO:2000001">
    <property type="term" value="P:regulation of DNA damage checkpoint"/>
    <property type="evidence" value="ECO:0007669"/>
    <property type="project" value="TreeGrafter"/>
</dbReference>
<dbReference type="STRING" id="1314773.A0A3N2PTE5"/>
<evidence type="ECO:0000256" key="1">
    <source>
        <dbReference type="ARBA" id="ARBA00002653"/>
    </source>
</evidence>
<dbReference type="SMART" id="SM00320">
    <property type="entry name" value="WD40"/>
    <property type="match status" value="5"/>
</dbReference>
<feature type="region of interest" description="Disordered" evidence="10">
    <location>
        <begin position="1"/>
        <end position="54"/>
    </location>
</feature>
<dbReference type="InterPro" id="IPR015943">
    <property type="entry name" value="WD40/YVTN_repeat-like_dom_sf"/>
</dbReference>